<dbReference type="SMART" id="SM00914">
    <property type="entry name" value="IDEAL"/>
    <property type="match status" value="1"/>
</dbReference>
<proteinExistence type="predicted"/>
<accession>A0ABU5ISX4</accession>
<name>A0ABU5ISX4_9BACI</name>
<dbReference type="EMBL" id="JAXOFX010000001">
    <property type="protein sequence ID" value="MDZ5470238.1"/>
    <property type="molecule type" value="Genomic_DNA"/>
</dbReference>
<feature type="domain" description="IDEAL" evidence="1">
    <location>
        <begin position="32"/>
        <end position="68"/>
    </location>
</feature>
<dbReference type="Gene3D" id="4.10.810.10">
    <property type="entry name" value="Virus Scaffolding Protein, Chain A"/>
    <property type="match status" value="1"/>
</dbReference>
<sequence>MKEKSYTELMKSGAMKKKAKESYVLDLYIEMVLSEALLKAEKEKLTAKIDQAIDLRNKTEFLRLSNEYKKLTKRFGT</sequence>
<evidence type="ECO:0000313" key="2">
    <source>
        <dbReference type="EMBL" id="MDZ5470238.1"/>
    </source>
</evidence>
<gene>
    <name evidence="2" type="ORF">SM124_00620</name>
</gene>
<reference evidence="2 3" key="1">
    <citation type="submission" date="2023-11" db="EMBL/GenBank/DDBJ databases">
        <title>Bacillus jintuensis, isolated from a mudflat on the Beibu Gulf coast.</title>
        <authorList>
            <person name="Li M."/>
        </authorList>
    </citation>
    <scope>NUCLEOTIDE SEQUENCE [LARGE SCALE GENOMIC DNA]</scope>
    <source>
        <strain evidence="2 3">31A1R</strain>
    </source>
</reference>
<dbReference type="InterPro" id="IPR027393">
    <property type="entry name" value="Virus_scaffolding_prot_C"/>
</dbReference>
<dbReference type="Pfam" id="PF08858">
    <property type="entry name" value="IDEAL"/>
    <property type="match status" value="1"/>
</dbReference>
<evidence type="ECO:0000313" key="3">
    <source>
        <dbReference type="Proteomes" id="UP001290455"/>
    </source>
</evidence>
<dbReference type="Proteomes" id="UP001290455">
    <property type="component" value="Unassembled WGS sequence"/>
</dbReference>
<dbReference type="InterPro" id="IPR014957">
    <property type="entry name" value="IDEAL_dom"/>
</dbReference>
<organism evidence="2 3">
    <name type="scientific">Robertmurraya mangrovi</name>
    <dbReference type="NCBI Taxonomy" id="3098077"/>
    <lineage>
        <taxon>Bacteria</taxon>
        <taxon>Bacillati</taxon>
        <taxon>Bacillota</taxon>
        <taxon>Bacilli</taxon>
        <taxon>Bacillales</taxon>
        <taxon>Bacillaceae</taxon>
        <taxon>Robertmurraya</taxon>
    </lineage>
</organism>
<evidence type="ECO:0000259" key="1">
    <source>
        <dbReference type="SMART" id="SM00914"/>
    </source>
</evidence>
<comment type="caution">
    <text evidence="2">The sequence shown here is derived from an EMBL/GenBank/DDBJ whole genome shotgun (WGS) entry which is preliminary data.</text>
</comment>
<keyword evidence="3" id="KW-1185">Reference proteome</keyword>
<dbReference type="RefSeq" id="WP_322444548.1">
    <property type="nucleotide sequence ID" value="NZ_JAXOFX010000001.1"/>
</dbReference>
<protein>
    <submittedName>
        <fullName evidence="2">IDEAL domain-containing protein</fullName>
    </submittedName>
</protein>